<reference evidence="1 2" key="1">
    <citation type="submission" date="2024-01" db="EMBL/GenBank/DDBJ databases">
        <title>The genomes of 5 underutilized Papilionoideae crops provide insights into root nodulation and disease resistanc.</title>
        <authorList>
            <person name="Jiang F."/>
        </authorList>
    </citation>
    <scope>NUCLEOTIDE SEQUENCE [LARGE SCALE GENOMIC DNA]</scope>
    <source>
        <strain evidence="1">LVBAO_FW01</strain>
        <tissue evidence="1">Leaves</tissue>
    </source>
</reference>
<gene>
    <name evidence="1" type="ORF">VNO77_44332</name>
</gene>
<proteinExistence type="predicted"/>
<organism evidence="1 2">
    <name type="scientific">Canavalia gladiata</name>
    <name type="common">Sword bean</name>
    <name type="synonym">Dolichos gladiatus</name>
    <dbReference type="NCBI Taxonomy" id="3824"/>
    <lineage>
        <taxon>Eukaryota</taxon>
        <taxon>Viridiplantae</taxon>
        <taxon>Streptophyta</taxon>
        <taxon>Embryophyta</taxon>
        <taxon>Tracheophyta</taxon>
        <taxon>Spermatophyta</taxon>
        <taxon>Magnoliopsida</taxon>
        <taxon>eudicotyledons</taxon>
        <taxon>Gunneridae</taxon>
        <taxon>Pentapetalae</taxon>
        <taxon>rosids</taxon>
        <taxon>fabids</taxon>
        <taxon>Fabales</taxon>
        <taxon>Fabaceae</taxon>
        <taxon>Papilionoideae</taxon>
        <taxon>50 kb inversion clade</taxon>
        <taxon>NPAAA clade</taxon>
        <taxon>indigoferoid/millettioid clade</taxon>
        <taxon>Phaseoleae</taxon>
        <taxon>Canavalia</taxon>
    </lineage>
</organism>
<protein>
    <submittedName>
        <fullName evidence="1">Uncharacterized protein</fullName>
    </submittedName>
</protein>
<name>A0AAN9PQX1_CANGL</name>
<keyword evidence="2" id="KW-1185">Reference proteome</keyword>
<dbReference type="AlphaFoldDB" id="A0AAN9PQX1"/>
<evidence type="ECO:0000313" key="2">
    <source>
        <dbReference type="Proteomes" id="UP001367508"/>
    </source>
</evidence>
<dbReference type="Proteomes" id="UP001367508">
    <property type="component" value="Unassembled WGS sequence"/>
</dbReference>
<sequence>MEQIYMSLAVLTNTIPLTLSPEICLKNPRLQDLRADFSNMTEPSWCLAWEMTSRPELGQRPMMISMSFYWCYVGSSHRNKGLTRLRFCRKMKFGTCVMALCKDNINFYPKPNFTGSTMLTRPTGFSITLVVSPDLLGSQIFKDINLHNDADQYVGKSLSCGDELRGGKKNPSLMEIAILFSQNPWQSQAYVGDIHMIFS</sequence>
<dbReference type="EMBL" id="JAYMYQ010000011">
    <property type="protein sequence ID" value="KAK7306393.1"/>
    <property type="molecule type" value="Genomic_DNA"/>
</dbReference>
<accession>A0AAN9PQX1</accession>
<evidence type="ECO:0000313" key="1">
    <source>
        <dbReference type="EMBL" id="KAK7306393.1"/>
    </source>
</evidence>
<comment type="caution">
    <text evidence="1">The sequence shown here is derived from an EMBL/GenBank/DDBJ whole genome shotgun (WGS) entry which is preliminary data.</text>
</comment>